<dbReference type="NCBIfam" id="NF005413">
    <property type="entry name" value="PRK06986.1"/>
    <property type="match status" value="1"/>
</dbReference>
<proteinExistence type="inferred from homology"/>
<keyword evidence="3 5" id="KW-0238">DNA-binding</keyword>
<dbReference type="InterPro" id="IPR007630">
    <property type="entry name" value="RNA_pol_sigma70_r4"/>
</dbReference>
<evidence type="ECO:0000256" key="6">
    <source>
        <dbReference type="SAM" id="MobiDB-lite"/>
    </source>
</evidence>
<evidence type="ECO:0000256" key="1">
    <source>
        <dbReference type="ARBA" id="ARBA00023015"/>
    </source>
</evidence>
<evidence type="ECO:0000256" key="3">
    <source>
        <dbReference type="ARBA" id="ARBA00023125"/>
    </source>
</evidence>
<accession>A0ABU2NAJ6</accession>
<dbReference type="PROSITE" id="PS00715">
    <property type="entry name" value="SIGMA70_1"/>
    <property type="match status" value="1"/>
</dbReference>
<dbReference type="PRINTS" id="PR00046">
    <property type="entry name" value="SIGMA70FCT"/>
</dbReference>
<reference evidence="10" key="1">
    <citation type="submission" date="2023-07" db="EMBL/GenBank/DDBJ databases">
        <title>30 novel species of actinomycetes from the DSMZ collection.</title>
        <authorList>
            <person name="Nouioui I."/>
        </authorList>
    </citation>
    <scope>NUCLEOTIDE SEQUENCE [LARGE SCALE GENOMIC DNA]</scope>
    <source>
        <strain evidence="10">DSM 45834</strain>
    </source>
</reference>
<keyword evidence="2 5" id="KW-0731">Sigma factor</keyword>
<feature type="domain" description="RNA polymerase sigma-70" evidence="7">
    <location>
        <begin position="105"/>
        <end position="118"/>
    </location>
</feature>
<dbReference type="RefSeq" id="WP_311557051.1">
    <property type="nucleotide sequence ID" value="NZ_JAVREJ010000010.1"/>
</dbReference>
<evidence type="ECO:0000313" key="10">
    <source>
        <dbReference type="Proteomes" id="UP001183202"/>
    </source>
</evidence>
<dbReference type="InterPro" id="IPR007627">
    <property type="entry name" value="RNA_pol_sigma70_r2"/>
</dbReference>
<protein>
    <recommendedName>
        <fullName evidence="5">RNA polymerase sigma factor</fullName>
    </recommendedName>
</protein>
<feature type="domain" description="RNA polymerase sigma-70" evidence="8">
    <location>
        <begin position="263"/>
        <end position="289"/>
    </location>
</feature>
<dbReference type="NCBIfam" id="TIGR02937">
    <property type="entry name" value="sigma70-ECF"/>
    <property type="match status" value="1"/>
</dbReference>
<name>A0ABU2NAJ6_9PSEU</name>
<feature type="region of interest" description="Disordered" evidence="6">
    <location>
        <begin position="16"/>
        <end position="37"/>
    </location>
</feature>
<dbReference type="SUPFAM" id="SSF88659">
    <property type="entry name" value="Sigma3 and sigma4 domains of RNA polymerase sigma factors"/>
    <property type="match status" value="2"/>
</dbReference>
<evidence type="ECO:0000259" key="8">
    <source>
        <dbReference type="PROSITE" id="PS00716"/>
    </source>
</evidence>
<comment type="similarity">
    <text evidence="5">Belongs to the sigma-70 factor family.</text>
</comment>
<dbReference type="CDD" id="cd06171">
    <property type="entry name" value="Sigma70_r4"/>
    <property type="match status" value="1"/>
</dbReference>
<dbReference type="Pfam" id="PF04542">
    <property type="entry name" value="Sigma70_r2"/>
    <property type="match status" value="1"/>
</dbReference>
<dbReference type="Pfam" id="PF04545">
    <property type="entry name" value="Sigma70_r4"/>
    <property type="match status" value="1"/>
</dbReference>
<sequence>MSRLILEHDPIAITTVAGEPPVSDPTPGDPLASESGGPAAFATTLATALSRTCATGGVATALWTAHRSAPCRRTRDHLAVHYRPLVRMVAHRTAERLPAHVEPADLVQSGVFGLLEAIDRFDPDRCARFESYAVPRIRGAVLDELRAQDWVPRTIRLRVREAERVREQLAMHLRRTASEREVADALGMPLRELRSNTAARTFSVEQLRSGADGGSLDMLACAGPDPAVALQEQETRRQLWHAVDQLGERDRLVLRMYYLEDRTLAEIGRMLGVTESRVSQLHSRLVGRLRTRLGELAR</sequence>
<dbReference type="InterPro" id="IPR012845">
    <property type="entry name" value="RNA_pol_sigma_FliA_WhiG"/>
</dbReference>
<dbReference type="NCBIfam" id="TIGR02479">
    <property type="entry name" value="FliA_WhiG"/>
    <property type="match status" value="1"/>
</dbReference>
<dbReference type="Proteomes" id="UP001183202">
    <property type="component" value="Unassembled WGS sequence"/>
</dbReference>
<dbReference type="Gene3D" id="1.10.1740.10">
    <property type="match status" value="1"/>
</dbReference>
<keyword evidence="10" id="KW-1185">Reference proteome</keyword>
<dbReference type="InterPro" id="IPR013324">
    <property type="entry name" value="RNA_pol_sigma_r3/r4-like"/>
</dbReference>
<comment type="caution">
    <text evidence="9">The sequence shown here is derived from an EMBL/GenBank/DDBJ whole genome shotgun (WGS) entry which is preliminary data.</text>
</comment>
<keyword evidence="4 5" id="KW-0804">Transcription</keyword>
<dbReference type="InterPro" id="IPR013325">
    <property type="entry name" value="RNA_pol_sigma_r2"/>
</dbReference>
<organism evidence="9 10">
    <name type="scientific">Pseudonocardia charpentierae</name>
    <dbReference type="NCBI Taxonomy" id="3075545"/>
    <lineage>
        <taxon>Bacteria</taxon>
        <taxon>Bacillati</taxon>
        <taxon>Actinomycetota</taxon>
        <taxon>Actinomycetes</taxon>
        <taxon>Pseudonocardiales</taxon>
        <taxon>Pseudonocardiaceae</taxon>
        <taxon>Pseudonocardia</taxon>
    </lineage>
</organism>
<dbReference type="InterPro" id="IPR000943">
    <property type="entry name" value="RNA_pol_sigma70"/>
</dbReference>
<dbReference type="PANTHER" id="PTHR30385:SF7">
    <property type="entry name" value="RNA POLYMERASE SIGMA FACTOR FLIA"/>
    <property type="match status" value="1"/>
</dbReference>
<evidence type="ECO:0000259" key="7">
    <source>
        <dbReference type="PROSITE" id="PS00715"/>
    </source>
</evidence>
<comment type="function">
    <text evidence="5">Sigma factors are initiation factors that promote the attachment of RNA polymerase to specific initiation sites and are then released.</text>
</comment>
<evidence type="ECO:0000256" key="5">
    <source>
        <dbReference type="RuleBase" id="RU362124"/>
    </source>
</evidence>
<dbReference type="PROSITE" id="PS00716">
    <property type="entry name" value="SIGMA70_2"/>
    <property type="match status" value="1"/>
</dbReference>
<gene>
    <name evidence="9" type="ORF">RM445_15680</name>
</gene>
<dbReference type="EMBL" id="JAVREJ010000010">
    <property type="protein sequence ID" value="MDT0350970.1"/>
    <property type="molecule type" value="Genomic_DNA"/>
</dbReference>
<dbReference type="Gene3D" id="1.20.140.160">
    <property type="match status" value="1"/>
</dbReference>
<dbReference type="PANTHER" id="PTHR30385">
    <property type="entry name" value="SIGMA FACTOR F FLAGELLAR"/>
    <property type="match status" value="1"/>
</dbReference>
<evidence type="ECO:0000256" key="2">
    <source>
        <dbReference type="ARBA" id="ARBA00023082"/>
    </source>
</evidence>
<dbReference type="SUPFAM" id="SSF88946">
    <property type="entry name" value="Sigma2 domain of RNA polymerase sigma factors"/>
    <property type="match status" value="1"/>
</dbReference>
<dbReference type="InterPro" id="IPR014284">
    <property type="entry name" value="RNA_pol_sigma-70_dom"/>
</dbReference>
<evidence type="ECO:0000313" key="9">
    <source>
        <dbReference type="EMBL" id="MDT0350970.1"/>
    </source>
</evidence>
<evidence type="ECO:0000256" key="4">
    <source>
        <dbReference type="ARBA" id="ARBA00023163"/>
    </source>
</evidence>
<keyword evidence="1 5" id="KW-0805">Transcription regulation</keyword>